<dbReference type="SUPFAM" id="SSF53850">
    <property type="entry name" value="Periplasmic binding protein-like II"/>
    <property type="match status" value="1"/>
</dbReference>
<dbReference type="PANTHER" id="PTHR30006:SF25">
    <property type="entry name" value="PHOSPHOGLYCERATE TRANSPORT REGULATORY PROTEIN PGTC"/>
    <property type="match status" value="1"/>
</dbReference>
<comment type="caution">
    <text evidence="3">The sequence shown here is derived from an EMBL/GenBank/DDBJ whole genome shotgun (WGS) entry which is preliminary data.</text>
</comment>
<evidence type="ECO:0000256" key="1">
    <source>
        <dbReference type="ARBA" id="ARBA00022729"/>
    </source>
</evidence>
<dbReference type="Pfam" id="PF13416">
    <property type="entry name" value="SBP_bac_8"/>
    <property type="match status" value="1"/>
</dbReference>
<organism evidence="3 4">
    <name type="scientific">Glycomyces artemisiae</name>
    <dbReference type="NCBI Taxonomy" id="1076443"/>
    <lineage>
        <taxon>Bacteria</taxon>
        <taxon>Bacillati</taxon>
        <taxon>Actinomycetota</taxon>
        <taxon>Actinomycetes</taxon>
        <taxon>Glycomycetales</taxon>
        <taxon>Glycomycetaceae</taxon>
        <taxon>Glycomyces</taxon>
    </lineage>
</organism>
<feature type="chain" id="PRO_5032723913" evidence="2">
    <location>
        <begin position="29"/>
        <end position="386"/>
    </location>
</feature>
<dbReference type="InterPro" id="IPR006059">
    <property type="entry name" value="SBP"/>
</dbReference>
<dbReference type="AlphaFoldDB" id="A0A850CCB0"/>
<evidence type="ECO:0000313" key="3">
    <source>
        <dbReference type="EMBL" id="NUQ89600.1"/>
    </source>
</evidence>
<dbReference type="Gene3D" id="3.40.190.10">
    <property type="entry name" value="Periplasmic binding protein-like II"/>
    <property type="match status" value="2"/>
</dbReference>
<keyword evidence="1 2" id="KW-0732">Signal</keyword>
<dbReference type="PROSITE" id="PS51257">
    <property type="entry name" value="PROKAR_LIPOPROTEIN"/>
    <property type="match status" value="1"/>
</dbReference>
<gene>
    <name evidence="3" type="ORF">HOQ43_14220</name>
</gene>
<proteinExistence type="predicted"/>
<dbReference type="PROSITE" id="PS51318">
    <property type="entry name" value="TAT"/>
    <property type="match status" value="1"/>
</dbReference>
<dbReference type="PANTHER" id="PTHR30006">
    <property type="entry name" value="THIAMINE-BINDING PERIPLASMIC PROTEIN-RELATED"/>
    <property type="match status" value="1"/>
</dbReference>
<dbReference type="Proteomes" id="UP000574690">
    <property type="component" value="Unassembled WGS sequence"/>
</dbReference>
<name>A0A850CCB0_9ACTN</name>
<dbReference type="InterPro" id="IPR006311">
    <property type="entry name" value="TAT_signal"/>
</dbReference>
<sequence length="386" mass="41258">MSTRPLPPALTRRGLLGAAAVGAAGALAACGEDETPLPANEIDTEQVPDYYPAEYADILAASKEEGGELEIYSNTDQENWAPIHRDFQTKYPWVEKINASNLDSDEVFQRILSEQATNGSPADLVVSNAAQAWAEYAGGEERLLSHDSPELAHLPEFALLLPNVYAMSVDPQTIAYNTSLMPEAPTGIGHLAELVAADTALFKDKLTARDVGGAFGFTVSHTFTEHVPDAWEHLETLLPLARPETSSGTQNEKILAGEYLAGFFISAAPANPVVANSGGLFEVVFPQDGTVLLPRGIGIAHGAPHPNTARLFVDFLLSEEGQRAVAEGGLASYRDSVEQVEGLHTYQEVVDAVGEDAIVFAPYALVDEAEVDEFTGRWNGLLEGGS</sequence>
<evidence type="ECO:0000313" key="4">
    <source>
        <dbReference type="Proteomes" id="UP000574690"/>
    </source>
</evidence>
<dbReference type="NCBIfam" id="TIGR01409">
    <property type="entry name" value="TAT_signal_seq"/>
    <property type="match status" value="1"/>
</dbReference>
<evidence type="ECO:0000256" key="2">
    <source>
        <dbReference type="SAM" id="SignalP"/>
    </source>
</evidence>
<feature type="signal peptide" evidence="2">
    <location>
        <begin position="1"/>
        <end position="28"/>
    </location>
</feature>
<dbReference type="EMBL" id="JABFXE010000591">
    <property type="protein sequence ID" value="NUQ89600.1"/>
    <property type="molecule type" value="Genomic_DNA"/>
</dbReference>
<accession>A0A850CCB0</accession>
<dbReference type="InterPro" id="IPR019546">
    <property type="entry name" value="TAT_signal_bac_arc"/>
</dbReference>
<reference evidence="3 4" key="1">
    <citation type="submission" date="2020-05" db="EMBL/GenBank/DDBJ databases">
        <title>DNA-SIP metagenomic assembled genomes.</title>
        <authorList>
            <person name="Yu J."/>
        </authorList>
    </citation>
    <scope>NUCLEOTIDE SEQUENCE [LARGE SCALE GENOMIC DNA]</scope>
    <source>
        <strain evidence="3">Bin5.27</strain>
    </source>
</reference>
<dbReference type="GO" id="GO:0030288">
    <property type="term" value="C:outer membrane-bounded periplasmic space"/>
    <property type="evidence" value="ECO:0007669"/>
    <property type="project" value="TreeGrafter"/>
</dbReference>
<protein>
    <submittedName>
        <fullName evidence="3">Extracellular solute-binding protein</fullName>
    </submittedName>
</protein>